<proteinExistence type="predicted"/>
<name>A0A418MDQ1_9BACT</name>
<gene>
    <name evidence="2" type="ORF">DYU11_06410</name>
</gene>
<dbReference type="EMBL" id="QXED01000002">
    <property type="protein sequence ID" value="RIV24949.1"/>
    <property type="molecule type" value="Genomic_DNA"/>
</dbReference>
<dbReference type="RefSeq" id="WP_119666836.1">
    <property type="nucleotide sequence ID" value="NZ_QXED01000002.1"/>
</dbReference>
<keyword evidence="1" id="KW-0812">Transmembrane</keyword>
<feature type="transmembrane region" description="Helical" evidence="1">
    <location>
        <begin position="12"/>
        <end position="37"/>
    </location>
</feature>
<dbReference type="Pfam" id="PF19545">
    <property type="entry name" value="DUF6069"/>
    <property type="match status" value="1"/>
</dbReference>
<dbReference type="InterPro" id="IPR045713">
    <property type="entry name" value="DUF6069"/>
</dbReference>
<dbReference type="OrthoDB" id="962977at2"/>
<sequence length="139" mass="14787">METRITSTPRVGRVLSLAAIAGSISAIINVLLFQIGLTTGAIPGDLIIPNAGEPLSAVPVIIASIFPSLVAGVVLVILNRFTKNPLRIFNSLAVVIFLLSFFSPFSIPNAPMGMVVILELMHIVVTGAVLYIFNRFARS</sequence>
<reference evidence="2 3" key="1">
    <citation type="submission" date="2018-08" db="EMBL/GenBank/DDBJ databases">
        <title>Fibrisoma montanum sp. nov., isolated from Danxia mountain soil.</title>
        <authorList>
            <person name="Huang Y."/>
        </authorList>
    </citation>
    <scope>NUCLEOTIDE SEQUENCE [LARGE SCALE GENOMIC DNA]</scope>
    <source>
        <strain evidence="2 3">HYT19</strain>
    </source>
</reference>
<organism evidence="2 3">
    <name type="scientific">Fibrisoma montanum</name>
    <dbReference type="NCBI Taxonomy" id="2305895"/>
    <lineage>
        <taxon>Bacteria</taxon>
        <taxon>Pseudomonadati</taxon>
        <taxon>Bacteroidota</taxon>
        <taxon>Cytophagia</taxon>
        <taxon>Cytophagales</taxon>
        <taxon>Spirosomataceae</taxon>
        <taxon>Fibrisoma</taxon>
    </lineage>
</organism>
<keyword evidence="1" id="KW-0472">Membrane</keyword>
<evidence type="ECO:0000313" key="2">
    <source>
        <dbReference type="EMBL" id="RIV24949.1"/>
    </source>
</evidence>
<evidence type="ECO:0000313" key="3">
    <source>
        <dbReference type="Proteomes" id="UP000283523"/>
    </source>
</evidence>
<comment type="caution">
    <text evidence="2">The sequence shown here is derived from an EMBL/GenBank/DDBJ whole genome shotgun (WGS) entry which is preliminary data.</text>
</comment>
<protein>
    <submittedName>
        <fullName evidence="2">Uncharacterized protein</fullName>
    </submittedName>
</protein>
<feature type="transmembrane region" description="Helical" evidence="1">
    <location>
        <begin position="113"/>
        <end position="133"/>
    </location>
</feature>
<dbReference type="Proteomes" id="UP000283523">
    <property type="component" value="Unassembled WGS sequence"/>
</dbReference>
<feature type="transmembrane region" description="Helical" evidence="1">
    <location>
        <begin position="89"/>
        <end position="107"/>
    </location>
</feature>
<dbReference type="AlphaFoldDB" id="A0A418MDQ1"/>
<feature type="transmembrane region" description="Helical" evidence="1">
    <location>
        <begin position="57"/>
        <end position="77"/>
    </location>
</feature>
<accession>A0A418MDQ1</accession>
<keyword evidence="3" id="KW-1185">Reference proteome</keyword>
<evidence type="ECO:0000256" key="1">
    <source>
        <dbReference type="SAM" id="Phobius"/>
    </source>
</evidence>
<keyword evidence="1" id="KW-1133">Transmembrane helix</keyword>